<evidence type="ECO:0000256" key="1">
    <source>
        <dbReference type="SAM" id="MobiDB-lite"/>
    </source>
</evidence>
<feature type="transmembrane region" description="Helical" evidence="2">
    <location>
        <begin position="466"/>
        <end position="483"/>
    </location>
</feature>
<feature type="transmembrane region" description="Helical" evidence="2">
    <location>
        <begin position="730"/>
        <end position="749"/>
    </location>
</feature>
<feature type="transmembrane region" description="Helical" evidence="2">
    <location>
        <begin position="608"/>
        <end position="629"/>
    </location>
</feature>
<dbReference type="EMBL" id="BOOG01000036">
    <property type="protein sequence ID" value="GIH71537.1"/>
    <property type="molecule type" value="Genomic_DNA"/>
</dbReference>
<keyword evidence="4" id="KW-1185">Reference proteome</keyword>
<sequence>MDPGAPPRCPDCGEPLAGPHTACPVCALPLSGPVAAELWRVDVERAELRRREMQLTARRTELLVMLRTARAGTGIGTAVGTEVGTGQSGDASGALPPPMPGTERPKDLSAKAVQNLLLALGGILLVVAAIVFTAVSWGHLGIGGRAAILLGFTGLVLAAPLGLRKRGLAATAETLALLGLALLFLDGYAAWHLGLAGLDRIDPQHYTAGLITVVAGVFAIYGRLARLRWPVPVAVVLAQFPLTVLAFDQGAVWLVAALLATACADATLWLATPRVAVAVCFGFTWSLGSVVGIVESLDAYEPRTVWRLSAALLVAVVTGLVIAVRASRPAIKPVSGPVSSPWPVVLAVASTITLISALALPARLVLEGHWAVVPGPVAALLVAVLAVLARRTAAAAVEAVAMPAAITAAIMMALLSAPVLPPVADALAGPLGRVGVWGGVGSGGVSSGGVGSASGAPWLLAGPPDLVVLTMLALASAATTLLLRRLPGTDRAESPDESPDESSGGTPYDLRQVLTLVTLAFGAVAVAVCPVALDLPYPAVTSVQVGLAVALAALSARVPLAGVPALAAVLVAGIWALASEPATLITLAVLAVTAAVTVVIAREPAVRIGAAGLATLLAGGEAVALWIAADVQPRFITFVLLAVACVAAIVAARLKAVPGTAVEIAGYVLGSIGLFLVVDLRMFSLACAVAGVLGFGTALRPDRRGAGYAGTAFLLLAGWTRLFADGVETVEAYTVPFSLVLLVIGWWHVRESSSWQAYGSGLAFSLLPSLLALYAQPEGWIRPLVLGLVSMAVLLAGARFRLQAPAVLGGFTLAAVALHELAPWIAQLITLVPRWVPMAAGGLALLLIGATYEARLKDVRRIRDGLRSLR</sequence>
<feature type="transmembrane region" description="Helical" evidence="2">
    <location>
        <begin position="229"/>
        <end position="247"/>
    </location>
</feature>
<feature type="transmembrane region" description="Helical" evidence="2">
    <location>
        <begin position="756"/>
        <end position="774"/>
    </location>
</feature>
<feature type="transmembrane region" description="Helical" evidence="2">
    <location>
        <begin position="584"/>
        <end position="601"/>
    </location>
</feature>
<gene>
    <name evidence="3" type="ORF">Mth01_37900</name>
</gene>
<feature type="transmembrane region" description="Helical" evidence="2">
    <location>
        <begin position="706"/>
        <end position="724"/>
    </location>
</feature>
<evidence type="ECO:0000313" key="4">
    <source>
        <dbReference type="Proteomes" id="UP000610966"/>
    </source>
</evidence>
<reference evidence="3" key="1">
    <citation type="submission" date="2021-01" db="EMBL/GenBank/DDBJ databases">
        <title>Whole genome shotgun sequence of Sphaerimonospora thailandensis NBRC 107569.</title>
        <authorList>
            <person name="Komaki H."/>
            <person name="Tamura T."/>
        </authorList>
    </citation>
    <scope>NUCLEOTIDE SEQUENCE</scope>
    <source>
        <strain evidence="3">NBRC 107569</strain>
    </source>
</reference>
<keyword evidence="2" id="KW-0812">Transmembrane</keyword>
<feature type="transmembrane region" description="Helical" evidence="2">
    <location>
        <begin position="513"/>
        <end position="533"/>
    </location>
</feature>
<proteinExistence type="predicted"/>
<feature type="transmembrane region" description="Helical" evidence="2">
    <location>
        <begin position="561"/>
        <end position="578"/>
    </location>
</feature>
<dbReference type="Proteomes" id="UP000610966">
    <property type="component" value="Unassembled WGS sequence"/>
</dbReference>
<evidence type="ECO:0000313" key="3">
    <source>
        <dbReference type="EMBL" id="GIH71537.1"/>
    </source>
</evidence>
<feature type="transmembrane region" description="Helical" evidence="2">
    <location>
        <begin position="175"/>
        <end position="193"/>
    </location>
</feature>
<feature type="transmembrane region" description="Helical" evidence="2">
    <location>
        <begin position="807"/>
        <end position="829"/>
    </location>
</feature>
<feature type="transmembrane region" description="Helical" evidence="2">
    <location>
        <begin position="344"/>
        <end position="362"/>
    </location>
</feature>
<keyword evidence="2" id="KW-1133">Transmembrane helix</keyword>
<feature type="transmembrane region" description="Helical" evidence="2">
    <location>
        <begin position="275"/>
        <end position="294"/>
    </location>
</feature>
<feature type="transmembrane region" description="Helical" evidence="2">
    <location>
        <begin position="253"/>
        <end position="270"/>
    </location>
</feature>
<feature type="transmembrane region" description="Helical" evidence="2">
    <location>
        <begin position="306"/>
        <end position="324"/>
    </location>
</feature>
<feature type="transmembrane region" description="Helical" evidence="2">
    <location>
        <begin position="368"/>
        <end position="388"/>
    </location>
</feature>
<keyword evidence="2" id="KW-0472">Membrane</keyword>
<feature type="transmembrane region" description="Helical" evidence="2">
    <location>
        <begin position="683"/>
        <end position="699"/>
    </location>
</feature>
<protein>
    <submittedName>
        <fullName evidence="3">Uncharacterized protein</fullName>
    </submittedName>
</protein>
<dbReference type="RefSeq" id="WP_204017236.1">
    <property type="nucleotide sequence ID" value="NZ_BOOG01000036.1"/>
</dbReference>
<dbReference type="InterPro" id="IPR058062">
    <property type="entry name" value="SCO7613_C"/>
</dbReference>
<name>A0A8J3W0F0_9ACTN</name>
<feature type="transmembrane region" description="Helical" evidence="2">
    <location>
        <begin position="146"/>
        <end position="163"/>
    </location>
</feature>
<feature type="region of interest" description="Disordered" evidence="1">
    <location>
        <begin position="77"/>
        <end position="105"/>
    </location>
</feature>
<feature type="transmembrane region" description="Helical" evidence="2">
    <location>
        <begin position="780"/>
        <end position="800"/>
    </location>
</feature>
<dbReference type="NCBIfam" id="NF047321">
    <property type="entry name" value="SCO7613_CTERM"/>
    <property type="match status" value="1"/>
</dbReference>
<feature type="transmembrane region" description="Helical" evidence="2">
    <location>
        <begin position="635"/>
        <end position="654"/>
    </location>
</feature>
<accession>A0A8J3W0F0</accession>
<feature type="transmembrane region" description="Helical" evidence="2">
    <location>
        <begin position="400"/>
        <end position="420"/>
    </location>
</feature>
<feature type="transmembrane region" description="Helical" evidence="2">
    <location>
        <begin position="116"/>
        <end position="140"/>
    </location>
</feature>
<feature type="transmembrane region" description="Helical" evidence="2">
    <location>
        <begin position="835"/>
        <end position="854"/>
    </location>
</feature>
<organism evidence="3 4">
    <name type="scientific">Sphaerimonospora thailandensis</name>
    <dbReference type="NCBI Taxonomy" id="795644"/>
    <lineage>
        <taxon>Bacteria</taxon>
        <taxon>Bacillati</taxon>
        <taxon>Actinomycetota</taxon>
        <taxon>Actinomycetes</taxon>
        <taxon>Streptosporangiales</taxon>
        <taxon>Streptosporangiaceae</taxon>
        <taxon>Sphaerimonospora</taxon>
    </lineage>
</organism>
<dbReference type="AlphaFoldDB" id="A0A8J3W0F0"/>
<comment type="caution">
    <text evidence="3">The sequence shown here is derived from an EMBL/GenBank/DDBJ whole genome shotgun (WGS) entry which is preliminary data.</text>
</comment>
<evidence type="ECO:0000256" key="2">
    <source>
        <dbReference type="SAM" id="Phobius"/>
    </source>
</evidence>
<feature type="transmembrane region" description="Helical" evidence="2">
    <location>
        <begin position="205"/>
        <end position="222"/>
    </location>
</feature>